<protein>
    <submittedName>
        <fullName evidence="1">Uncharacterized protein</fullName>
    </submittedName>
</protein>
<accession>A0ABY6EZJ9</accession>
<dbReference type="RefSeq" id="WP_263279922.1">
    <property type="nucleotide sequence ID" value="NZ_CP106795.1"/>
</dbReference>
<dbReference type="Gene3D" id="1.25.40.10">
    <property type="entry name" value="Tetratricopeptide repeat domain"/>
    <property type="match status" value="1"/>
</dbReference>
<sequence>MNAAACWCRDGIGTTPDLIQAVRWFFVMLARGDGDGIHEAIRLAKAGALDEEQIREAGRLARALGSAEALISTVLGSGRT</sequence>
<keyword evidence="2" id="KW-1185">Reference proteome</keyword>
<proteinExistence type="predicted"/>
<evidence type="ECO:0000313" key="1">
    <source>
        <dbReference type="EMBL" id="UXY39845.1"/>
    </source>
</evidence>
<organism evidence="1 2">
    <name type="scientific">Streptomyces albidocamelliae</name>
    <dbReference type="NCBI Taxonomy" id="2981135"/>
    <lineage>
        <taxon>Bacteria</taxon>
        <taxon>Bacillati</taxon>
        <taxon>Actinomycetota</taxon>
        <taxon>Actinomycetes</taxon>
        <taxon>Kitasatosporales</taxon>
        <taxon>Streptomycetaceae</taxon>
        <taxon>Streptomyces</taxon>
    </lineage>
</organism>
<evidence type="ECO:0000313" key="2">
    <source>
        <dbReference type="Proteomes" id="UP001060733"/>
    </source>
</evidence>
<gene>
    <name evidence="1" type="ORF">N8I86_37140</name>
</gene>
<reference evidence="1" key="1">
    <citation type="submission" date="2022-10" db="EMBL/GenBank/DDBJ databases">
        <authorList>
            <person name="Mo P."/>
        </authorList>
    </citation>
    <scope>NUCLEOTIDE SEQUENCE</scope>
    <source>
        <strain evidence="1">HUAS 14-6</strain>
    </source>
</reference>
<dbReference type="InterPro" id="IPR011990">
    <property type="entry name" value="TPR-like_helical_dom_sf"/>
</dbReference>
<dbReference type="Proteomes" id="UP001060733">
    <property type="component" value="Chromosome"/>
</dbReference>
<name>A0ABY6EZJ9_9ACTN</name>
<dbReference type="EMBL" id="CP106795">
    <property type="protein sequence ID" value="UXY39845.1"/>
    <property type="molecule type" value="Genomic_DNA"/>
</dbReference>